<name>A0A545TSG9_9GAMM</name>
<dbReference type="Gene3D" id="2.170.150.20">
    <property type="entry name" value="Peptide methionine sulfoxide reductase"/>
    <property type="match status" value="1"/>
</dbReference>
<dbReference type="GO" id="GO:0033743">
    <property type="term" value="F:peptide-methionine (R)-S-oxide reductase activity"/>
    <property type="evidence" value="ECO:0007669"/>
    <property type="project" value="UniProtKB-EC"/>
</dbReference>
<evidence type="ECO:0000313" key="8">
    <source>
        <dbReference type="Proteomes" id="UP000319732"/>
    </source>
</evidence>
<gene>
    <name evidence="7" type="primary">msrB</name>
    <name evidence="7" type="ORF">FKG94_10900</name>
</gene>
<evidence type="ECO:0000313" key="7">
    <source>
        <dbReference type="EMBL" id="TQV80166.1"/>
    </source>
</evidence>
<evidence type="ECO:0000256" key="5">
    <source>
        <dbReference type="SAM" id="SignalP"/>
    </source>
</evidence>
<feature type="chain" id="PRO_5021802684" description="peptide-methionine (R)-S-oxide reductase" evidence="5">
    <location>
        <begin position="21"/>
        <end position="177"/>
    </location>
</feature>
<dbReference type="InterPro" id="IPR011057">
    <property type="entry name" value="Mss4-like_sf"/>
</dbReference>
<dbReference type="GO" id="GO:0030091">
    <property type="term" value="P:protein repair"/>
    <property type="evidence" value="ECO:0007669"/>
    <property type="project" value="InterPro"/>
</dbReference>
<dbReference type="EMBL" id="VHSG01000010">
    <property type="protein sequence ID" value="TQV80166.1"/>
    <property type="molecule type" value="Genomic_DNA"/>
</dbReference>
<dbReference type="Pfam" id="PF01641">
    <property type="entry name" value="SelR"/>
    <property type="match status" value="1"/>
</dbReference>
<dbReference type="SUPFAM" id="SSF51316">
    <property type="entry name" value="Mss4-like"/>
    <property type="match status" value="1"/>
</dbReference>
<dbReference type="PANTHER" id="PTHR10173">
    <property type="entry name" value="METHIONINE SULFOXIDE REDUCTASE"/>
    <property type="match status" value="1"/>
</dbReference>
<protein>
    <recommendedName>
        <fullName evidence="2">peptide-methionine (R)-S-oxide reductase</fullName>
        <ecNumber evidence="2">1.8.4.12</ecNumber>
    </recommendedName>
</protein>
<dbReference type="InterPro" id="IPR028427">
    <property type="entry name" value="Met_Sox_Rdtase_MsrB"/>
</dbReference>
<dbReference type="RefSeq" id="WP_142904265.1">
    <property type="nucleotide sequence ID" value="NZ_ML660092.1"/>
</dbReference>
<keyword evidence="5" id="KW-0732">Signal</keyword>
<comment type="similarity">
    <text evidence="1">Belongs to the MsrB Met sulfoxide reductase family.</text>
</comment>
<evidence type="ECO:0000256" key="2">
    <source>
        <dbReference type="ARBA" id="ARBA00012499"/>
    </source>
</evidence>
<dbReference type="OrthoDB" id="9785497at2"/>
<reference evidence="7 8" key="1">
    <citation type="submission" date="2019-06" db="EMBL/GenBank/DDBJ databases">
        <title>Whole genome sequence for Cellvibrionaceae sp. R142.</title>
        <authorList>
            <person name="Wang G."/>
        </authorList>
    </citation>
    <scope>NUCLEOTIDE SEQUENCE [LARGE SCALE GENOMIC DNA]</scope>
    <source>
        <strain evidence="7 8">R142</strain>
    </source>
</reference>
<dbReference type="InterPro" id="IPR002579">
    <property type="entry name" value="Met_Sox_Rdtase_MsrB_dom"/>
</dbReference>
<evidence type="ECO:0000256" key="4">
    <source>
        <dbReference type="ARBA" id="ARBA00048488"/>
    </source>
</evidence>
<evidence type="ECO:0000259" key="6">
    <source>
        <dbReference type="PROSITE" id="PS51790"/>
    </source>
</evidence>
<feature type="signal peptide" evidence="5">
    <location>
        <begin position="1"/>
        <end position="20"/>
    </location>
</feature>
<dbReference type="PANTHER" id="PTHR10173:SF52">
    <property type="entry name" value="METHIONINE-R-SULFOXIDE REDUCTASE B1"/>
    <property type="match status" value="1"/>
</dbReference>
<sequence>MMIRFFKILLLIAVIGGVSACTHDLQASEAETVLSPAAAKQLIATGQDLDTIPKQTWQQLLTKEQYRILWKKGTERAFTGSLLNNKVKGTYVTAGCRIPVFRSEHKFKSGTGWPSFWEVLDKDNVILEKDFSWGMRRTEVLSKCGEHLGHVFEDGPAPTGLRYCINSAALLFVPDEQ</sequence>
<accession>A0A545TSG9</accession>
<dbReference type="PROSITE" id="PS51257">
    <property type="entry name" value="PROKAR_LIPOPROTEIN"/>
    <property type="match status" value="1"/>
</dbReference>
<feature type="domain" description="MsrB" evidence="6">
    <location>
        <begin position="54"/>
        <end position="175"/>
    </location>
</feature>
<comment type="catalytic activity">
    <reaction evidence="4">
        <text>L-methionyl-[protein] + [thioredoxin]-disulfide + H2O = L-methionyl-(R)-S-oxide-[protein] + [thioredoxin]-dithiol</text>
        <dbReference type="Rhea" id="RHEA:24164"/>
        <dbReference type="Rhea" id="RHEA-COMP:10698"/>
        <dbReference type="Rhea" id="RHEA-COMP:10700"/>
        <dbReference type="Rhea" id="RHEA-COMP:12313"/>
        <dbReference type="Rhea" id="RHEA-COMP:12314"/>
        <dbReference type="ChEBI" id="CHEBI:15377"/>
        <dbReference type="ChEBI" id="CHEBI:16044"/>
        <dbReference type="ChEBI" id="CHEBI:29950"/>
        <dbReference type="ChEBI" id="CHEBI:45764"/>
        <dbReference type="ChEBI" id="CHEBI:50058"/>
        <dbReference type="EC" id="1.8.4.12"/>
    </reaction>
</comment>
<keyword evidence="8" id="KW-1185">Reference proteome</keyword>
<evidence type="ECO:0000256" key="3">
    <source>
        <dbReference type="ARBA" id="ARBA00023002"/>
    </source>
</evidence>
<dbReference type="PROSITE" id="PS51790">
    <property type="entry name" value="MSRB"/>
    <property type="match status" value="1"/>
</dbReference>
<organism evidence="7 8">
    <name type="scientific">Exilibacterium tricleocarpae</name>
    <dbReference type="NCBI Taxonomy" id="2591008"/>
    <lineage>
        <taxon>Bacteria</taxon>
        <taxon>Pseudomonadati</taxon>
        <taxon>Pseudomonadota</taxon>
        <taxon>Gammaproteobacteria</taxon>
        <taxon>Cellvibrionales</taxon>
        <taxon>Cellvibrionaceae</taxon>
        <taxon>Exilibacterium</taxon>
    </lineage>
</organism>
<proteinExistence type="inferred from homology"/>
<dbReference type="NCBIfam" id="TIGR00357">
    <property type="entry name" value="peptide-methionine (R)-S-oxide reductase MsrB"/>
    <property type="match status" value="1"/>
</dbReference>
<evidence type="ECO:0000256" key="1">
    <source>
        <dbReference type="ARBA" id="ARBA00007174"/>
    </source>
</evidence>
<dbReference type="EC" id="1.8.4.12" evidence="2"/>
<dbReference type="GO" id="GO:0005737">
    <property type="term" value="C:cytoplasm"/>
    <property type="evidence" value="ECO:0007669"/>
    <property type="project" value="TreeGrafter"/>
</dbReference>
<comment type="caution">
    <text evidence="7">The sequence shown here is derived from an EMBL/GenBank/DDBJ whole genome shotgun (WGS) entry which is preliminary data.</text>
</comment>
<dbReference type="Proteomes" id="UP000319732">
    <property type="component" value="Unassembled WGS sequence"/>
</dbReference>
<dbReference type="AlphaFoldDB" id="A0A545TSG9"/>
<dbReference type="GO" id="GO:0006979">
    <property type="term" value="P:response to oxidative stress"/>
    <property type="evidence" value="ECO:0007669"/>
    <property type="project" value="InterPro"/>
</dbReference>
<keyword evidence="3 7" id="KW-0560">Oxidoreductase</keyword>